<sequence length="130" mass="15056">MRILGDGPPLRLRVCVRERYGRICGGILGILLEREMRQRQRERFQRFENSSLSHKLCKSIFLSFLSTVCIFLSPIINAGSCSETFALLQNSFEKLGFEFWGFCIQDWKPFLIKVFGPKFTLSARTIKAIE</sequence>
<proteinExistence type="predicted"/>
<evidence type="ECO:0000313" key="2">
    <source>
        <dbReference type="Proteomes" id="UP000290289"/>
    </source>
</evidence>
<keyword evidence="2" id="KW-1185">Reference proteome</keyword>
<reference evidence="1 2" key="1">
    <citation type="submission" date="2018-10" db="EMBL/GenBank/DDBJ databases">
        <title>A high-quality apple genome assembly.</title>
        <authorList>
            <person name="Hu J."/>
        </authorList>
    </citation>
    <scope>NUCLEOTIDE SEQUENCE [LARGE SCALE GENOMIC DNA]</scope>
    <source>
        <strain evidence="2">cv. HFTH1</strain>
        <tissue evidence="1">Young leaf</tissue>
    </source>
</reference>
<dbReference type="Proteomes" id="UP000290289">
    <property type="component" value="Chromosome 5"/>
</dbReference>
<organism evidence="1 2">
    <name type="scientific">Malus domestica</name>
    <name type="common">Apple</name>
    <name type="synonym">Pyrus malus</name>
    <dbReference type="NCBI Taxonomy" id="3750"/>
    <lineage>
        <taxon>Eukaryota</taxon>
        <taxon>Viridiplantae</taxon>
        <taxon>Streptophyta</taxon>
        <taxon>Embryophyta</taxon>
        <taxon>Tracheophyta</taxon>
        <taxon>Spermatophyta</taxon>
        <taxon>Magnoliopsida</taxon>
        <taxon>eudicotyledons</taxon>
        <taxon>Gunneridae</taxon>
        <taxon>Pentapetalae</taxon>
        <taxon>rosids</taxon>
        <taxon>fabids</taxon>
        <taxon>Rosales</taxon>
        <taxon>Rosaceae</taxon>
        <taxon>Amygdaloideae</taxon>
        <taxon>Maleae</taxon>
        <taxon>Malus</taxon>
    </lineage>
</organism>
<dbReference type="EMBL" id="RDQH01000331">
    <property type="protein sequence ID" value="RXH99527.1"/>
    <property type="molecule type" value="Genomic_DNA"/>
</dbReference>
<protein>
    <submittedName>
        <fullName evidence="1">Uncharacterized protein</fullName>
    </submittedName>
</protein>
<dbReference type="AlphaFoldDB" id="A0A498JX61"/>
<name>A0A498JX61_MALDO</name>
<accession>A0A498JX61</accession>
<comment type="caution">
    <text evidence="1">The sequence shown here is derived from an EMBL/GenBank/DDBJ whole genome shotgun (WGS) entry which is preliminary data.</text>
</comment>
<evidence type="ECO:0000313" key="1">
    <source>
        <dbReference type="EMBL" id="RXH99527.1"/>
    </source>
</evidence>
<gene>
    <name evidence="1" type="ORF">DVH24_021329</name>
</gene>